<sequence length="115" mass="13309">MRKSRPVSINKLIELFVASVTTRTASELVNVNKNVADYYFHRSRLLIDQTNLHLEMFEGQIKVDKSYFGGARKSKQGRATERVSVFFGLLKRNGKVYTVIVPKILNQQHYYQSAR</sequence>
<organism evidence="1 3">
    <name type="scientific">Avibacterium gallinarum</name>
    <name type="common">Pasteurella gallinarum</name>
    <dbReference type="NCBI Taxonomy" id="755"/>
    <lineage>
        <taxon>Bacteria</taxon>
        <taxon>Pseudomonadati</taxon>
        <taxon>Pseudomonadota</taxon>
        <taxon>Gammaproteobacteria</taxon>
        <taxon>Pasteurellales</taxon>
        <taxon>Pasteurellaceae</taxon>
        <taxon>Avibacterium</taxon>
    </lineage>
</organism>
<dbReference type="Proteomes" id="UP000294683">
    <property type="component" value="Unassembled WGS sequence"/>
</dbReference>
<proteinExistence type="predicted"/>
<dbReference type="AlphaFoldDB" id="A0A379AXK3"/>
<dbReference type="EMBL" id="SNXJ01000001">
    <property type="protein sequence ID" value="TDP30448.1"/>
    <property type="molecule type" value="Genomic_DNA"/>
</dbReference>
<reference evidence="2 4" key="2">
    <citation type="submission" date="2019-03" db="EMBL/GenBank/DDBJ databases">
        <title>Genomic Encyclopedia of Type Strains, Phase IV (KMG-IV): sequencing the most valuable type-strain genomes for metagenomic binning, comparative biology and taxonomic classification.</title>
        <authorList>
            <person name="Goeker M."/>
        </authorList>
    </citation>
    <scope>NUCLEOTIDE SEQUENCE [LARGE SCALE GENOMIC DNA]</scope>
    <source>
        <strain evidence="2 4">DSM 17481</strain>
    </source>
</reference>
<protein>
    <submittedName>
        <fullName evidence="1">Transposase and inactivated derivatives</fullName>
    </submittedName>
    <submittedName>
        <fullName evidence="2">Transposase-like protein</fullName>
    </submittedName>
</protein>
<evidence type="ECO:0000313" key="3">
    <source>
        <dbReference type="Proteomes" id="UP000255113"/>
    </source>
</evidence>
<dbReference type="Proteomes" id="UP000255113">
    <property type="component" value="Unassembled WGS sequence"/>
</dbReference>
<evidence type="ECO:0000313" key="2">
    <source>
        <dbReference type="EMBL" id="TDP30448.1"/>
    </source>
</evidence>
<name>A0A379AXK3_AVIGA</name>
<keyword evidence="4" id="KW-1185">Reference proteome</keyword>
<accession>A0A379AXK3</accession>
<gene>
    <name evidence="2" type="ORF">EV689_101484</name>
    <name evidence="1" type="ORF">NCTC11188_01314</name>
</gene>
<evidence type="ECO:0000313" key="1">
    <source>
        <dbReference type="EMBL" id="SUB26948.1"/>
    </source>
</evidence>
<dbReference type="EMBL" id="UGSQ01000003">
    <property type="protein sequence ID" value="SUB26948.1"/>
    <property type="molecule type" value="Genomic_DNA"/>
</dbReference>
<evidence type="ECO:0000313" key="4">
    <source>
        <dbReference type="Proteomes" id="UP000294683"/>
    </source>
</evidence>
<reference evidence="1 3" key="1">
    <citation type="submission" date="2018-06" db="EMBL/GenBank/DDBJ databases">
        <authorList>
            <consortium name="Pathogen Informatics"/>
            <person name="Doyle S."/>
        </authorList>
    </citation>
    <scope>NUCLEOTIDE SEQUENCE [LARGE SCALE GENOMIC DNA]</scope>
    <source>
        <strain evidence="1 3">NCTC11188</strain>
    </source>
</reference>